<dbReference type="AlphaFoldDB" id="A0A2Z7C6L5"/>
<organism evidence="2 3">
    <name type="scientific">Dorcoceras hygrometricum</name>
    <dbReference type="NCBI Taxonomy" id="472368"/>
    <lineage>
        <taxon>Eukaryota</taxon>
        <taxon>Viridiplantae</taxon>
        <taxon>Streptophyta</taxon>
        <taxon>Embryophyta</taxon>
        <taxon>Tracheophyta</taxon>
        <taxon>Spermatophyta</taxon>
        <taxon>Magnoliopsida</taxon>
        <taxon>eudicotyledons</taxon>
        <taxon>Gunneridae</taxon>
        <taxon>Pentapetalae</taxon>
        <taxon>asterids</taxon>
        <taxon>lamiids</taxon>
        <taxon>Lamiales</taxon>
        <taxon>Gesneriaceae</taxon>
        <taxon>Didymocarpoideae</taxon>
        <taxon>Trichosporeae</taxon>
        <taxon>Loxocarpinae</taxon>
        <taxon>Dorcoceras</taxon>
    </lineage>
</organism>
<feature type="region of interest" description="Disordered" evidence="1">
    <location>
        <begin position="205"/>
        <end position="234"/>
    </location>
</feature>
<evidence type="ECO:0000256" key="1">
    <source>
        <dbReference type="SAM" id="MobiDB-lite"/>
    </source>
</evidence>
<accession>A0A2Z7C6L5</accession>
<gene>
    <name evidence="2" type="ORF">F511_19908</name>
</gene>
<feature type="region of interest" description="Disordered" evidence="1">
    <location>
        <begin position="83"/>
        <end position="102"/>
    </location>
</feature>
<protein>
    <submittedName>
        <fullName evidence="2">Uncharacterized protein</fullName>
    </submittedName>
</protein>
<evidence type="ECO:0000313" key="3">
    <source>
        <dbReference type="Proteomes" id="UP000250235"/>
    </source>
</evidence>
<evidence type="ECO:0000313" key="2">
    <source>
        <dbReference type="EMBL" id="KZV42554.1"/>
    </source>
</evidence>
<dbReference type="Proteomes" id="UP000250235">
    <property type="component" value="Unassembled WGS sequence"/>
</dbReference>
<feature type="compositionally biased region" description="Low complexity" evidence="1">
    <location>
        <begin position="15"/>
        <end position="25"/>
    </location>
</feature>
<name>A0A2Z7C6L5_9LAMI</name>
<sequence length="356" mass="40384">MAEESTKSWADSDSETSSTSSSSSDSEQEEVHCFMANHTDDDEVFDFANSEFTREDLVQALNDMVHEYKTLSHTFEEIKAENASLKNSSAESSSDELEDTDSLKTELSRLKIENDLLRNEASELKAEVDKLTEEITSLNKSNRSLFKLYESQKPLNDKTGVGFNYDSSHGETSTQSQPVHDNLNKRIFVSAGMIHDCLESMRYNDQDTSQPDLKGKGKVGVGYQRPENSKPDWLKNKLNKDKAKASPKFFVPNQPRHYSKMAKTEWTRNQPRRNPYGQNIKSKFKKPAHVCIAIGYLTTLDLPMVADLIGIYGLKGPYCMLTTTNWFFQALSVIPRGSWGDVARRFTMIRWASPEL</sequence>
<keyword evidence="3" id="KW-1185">Reference proteome</keyword>
<dbReference type="EMBL" id="KQ999001">
    <property type="protein sequence ID" value="KZV42554.1"/>
    <property type="molecule type" value="Genomic_DNA"/>
</dbReference>
<feature type="region of interest" description="Disordered" evidence="1">
    <location>
        <begin position="1"/>
        <end position="32"/>
    </location>
</feature>
<feature type="compositionally biased region" description="Low complexity" evidence="1">
    <location>
        <begin position="83"/>
        <end position="92"/>
    </location>
</feature>
<proteinExistence type="predicted"/>
<reference evidence="2 3" key="1">
    <citation type="journal article" date="2015" name="Proc. Natl. Acad. Sci. U.S.A.">
        <title>The resurrection genome of Boea hygrometrica: A blueprint for survival of dehydration.</title>
        <authorList>
            <person name="Xiao L."/>
            <person name="Yang G."/>
            <person name="Zhang L."/>
            <person name="Yang X."/>
            <person name="Zhao S."/>
            <person name="Ji Z."/>
            <person name="Zhou Q."/>
            <person name="Hu M."/>
            <person name="Wang Y."/>
            <person name="Chen M."/>
            <person name="Xu Y."/>
            <person name="Jin H."/>
            <person name="Xiao X."/>
            <person name="Hu G."/>
            <person name="Bao F."/>
            <person name="Hu Y."/>
            <person name="Wan P."/>
            <person name="Li L."/>
            <person name="Deng X."/>
            <person name="Kuang T."/>
            <person name="Xiang C."/>
            <person name="Zhu J.K."/>
            <person name="Oliver M.J."/>
            <person name="He Y."/>
        </authorList>
    </citation>
    <scope>NUCLEOTIDE SEQUENCE [LARGE SCALE GENOMIC DNA]</scope>
    <source>
        <strain evidence="3">cv. XS01</strain>
    </source>
</reference>